<proteinExistence type="predicted"/>
<name>A0AB38CZA2_9MYCO</name>
<accession>A0AB38CZA2</accession>
<evidence type="ECO:0000313" key="2">
    <source>
        <dbReference type="Proteomes" id="UP000185210"/>
    </source>
</evidence>
<dbReference type="Proteomes" id="UP000185210">
    <property type="component" value="Unassembled WGS sequence"/>
</dbReference>
<protein>
    <submittedName>
        <fullName evidence="1">Uncharacterized protein</fullName>
    </submittedName>
</protein>
<evidence type="ECO:0000313" key="1">
    <source>
        <dbReference type="EMBL" id="SIB00615.1"/>
    </source>
</evidence>
<reference evidence="1 2" key="1">
    <citation type="submission" date="2016-11" db="EMBL/GenBank/DDBJ databases">
        <authorList>
            <consortium name="Pathogen Informatics"/>
        </authorList>
    </citation>
    <scope>NUCLEOTIDE SEQUENCE [LARGE SCALE GENOMIC DNA]</scope>
    <source>
        <strain evidence="1 2">104</strain>
    </source>
</reference>
<sequence>MTSPLDAAVTALHGLIVTARSENPGTSPDPYLDGLALWVSVVPQVREVLAAVGTHESTLGEVEYIYREAVTAWLCGDEPYNLLTDDPVTAALLADDELEHKIRVVLDPPAVWIF</sequence>
<organism evidence="1 2">
    <name type="scientific">Mycobacteroides abscessus subsp. abscessus</name>
    <dbReference type="NCBI Taxonomy" id="1185650"/>
    <lineage>
        <taxon>Bacteria</taxon>
        <taxon>Bacillati</taxon>
        <taxon>Actinomycetota</taxon>
        <taxon>Actinomycetes</taxon>
        <taxon>Mycobacteriales</taxon>
        <taxon>Mycobacteriaceae</taxon>
        <taxon>Mycobacteroides</taxon>
        <taxon>Mycobacteroides abscessus</taxon>
    </lineage>
</organism>
<comment type="caution">
    <text evidence="1">The sequence shown here is derived from an EMBL/GenBank/DDBJ whole genome shotgun (WGS) entry which is preliminary data.</text>
</comment>
<dbReference type="AlphaFoldDB" id="A0AB38CZA2"/>
<gene>
    <name evidence="1" type="ORF">SAMEA2070301_02687</name>
</gene>
<dbReference type="EMBL" id="FSHM01000003">
    <property type="protein sequence ID" value="SIB00615.1"/>
    <property type="molecule type" value="Genomic_DNA"/>
</dbReference>
<dbReference type="RefSeq" id="WP_074245832.1">
    <property type="nucleotide sequence ID" value="NZ_FRYS01000001.1"/>
</dbReference>